<name>A9IDW5_BORPD</name>
<dbReference type="InterPro" id="IPR002941">
    <property type="entry name" value="DNA_methylase_N4/N6"/>
</dbReference>
<feature type="domain" description="DNA methylase N-4/N-6" evidence="5">
    <location>
        <begin position="34"/>
        <end position="315"/>
    </location>
</feature>
<comment type="similarity">
    <text evidence="3">Belongs to the N(4)/N(6)-methyltransferase family.</text>
</comment>
<dbReference type="EC" id="2.1.1.-" evidence="3"/>
<evidence type="ECO:0000313" key="6">
    <source>
        <dbReference type="EMBL" id="CAP41631.1"/>
    </source>
</evidence>
<reference evidence="6 7" key="1">
    <citation type="journal article" date="2008" name="BMC Genomics">
        <title>The missing link: Bordetella petrii is endowed with both the metabolic versatility of environmental bacteria and virulence traits of pathogenic Bordetellae.</title>
        <authorList>
            <person name="Gross R."/>
            <person name="Guzman C.A."/>
            <person name="Sebaihia M."/>
            <person name="Martins Dos Santos V.A."/>
            <person name="Pieper D.H."/>
            <person name="Koebnik R."/>
            <person name="Lechner M."/>
            <person name="Bartels D."/>
            <person name="Buhrmester J."/>
            <person name="Choudhuri J.V."/>
            <person name="Ebensen T."/>
            <person name="Gaigalat L."/>
            <person name="Herrmann S."/>
            <person name="Khachane A.N."/>
            <person name="Larisch C."/>
            <person name="Link S."/>
            <person name="Linke B."/>
            <person name="Meyer F."/>
            <person name="Mormann S."/>
            <person name="Nakunst D."/>
            <person name="Rueckert C."/>
            <person name="Schneiker-Bekel S."/>
            <person name="Schulze K."/>
            <person name="Vorhoelter F.J."/>
            <person name="Yevsa T."/>
            <person name="Engle J.T."/>
            <person name="Goldman W.E."/>
            <person name="Puehler A."/>
            <person name="Goebel U.B."/>
            <person name="Goesmann A."/>
            <person name="Bloecker H."/>
            <person name="Kaiser O."/>
            <person name="Martinez-Arias R."/>
        </authorList>
    </citation>
    <scope>NUCLEOTIDE SEQUENCE [LARGE SCALE GENOMIC DNA]</scope>
    <source>
        <strain evidence="7">ATCC BAA-461 / DSM 12804 / CCUG 43448 / CIP 107267 / Se-1111R</strain>
    </source>
</reference>
<feature type="region of interest" description="Disordered" evidence="4">
    <location>
        <begin position="198"/>
        <end position="235"/>
    </location>
</feature>
<dbReference type="eggNOG" id="COG0863">
    <property type="taxonomic scope" value="Bacteria"/>
</dbReference>
<keyword evidence="2 6" id="KW-0808">Transferase</keyword>
<dbReference type="Pfam" id="PF01555">
    <property type="entry name" value="N6_N4_Mtase"/>
    <property type="match status" value="1"/>
</dbReference>
<dbReference type="GO" id="GO:0003677">
    <property type="term" value="F:DNA binding"/>
    <property type="evidence" value="ECO:0007669"/>
    <property type="project" value="InterPro"/>
</dbReference>
<dbReference type="AlphaFoldDB" id="A9IDW5"/>
<keyword evidence="1 6" id="KW-0489">Methyltransferase</keyword>
<feature type="region of interest" description="Disordered" evidence="4">
    <location>
        <begin position="106"/>
        <end position="130"/>
    </location>
</feature>
<sequence length="319" mass="35661">MSRPVNDAGRWLDRTHAGDCRQLLKRMYQDGVRVQMCVTSPPYFGLRSYLPAGHPDKRLEIGRQITVRKYIRDLVDVFRAVRQVLADDGTLWVVIGDTYAATRTWQAPSTRGGPKHAAAQQAAGGMRTGDGLKPKDMMGIPWALAFALRRDGWYLRQDIVWAKPNPMPESVADRCTRSHEYLFLLAKNRHYYFDQDAIREPSTDPRGPGNIRPVSAPPGERASSGNANLRGSLHKIGARSTRNRRDVWTIASKPFRGGHFAVFPDTLVTPCILAGSRAGDTVLDPFMGSGTTAVAALRLQRHFIGCELNRSFIDQQRLH</sequence>
<accession>A9IDW5</accession>
<protein>
    <recommendedName>
        <fullName evidence="3">Methyltransferase</fullName>
        <ecNumber evidence="3">2.1.1.-</ecNumber>
    </recommendedName>
</protein>
<dbReference type="GO" id="GO:0032259">
    <property type="term" value="P:methylation"/>
    <property type="evidence" value="ECO:0007669"/>
    <property type="project" value="UniProtKB-KW"/>
</dbReference>
<evidence type="ECO:0000313" key="7">
    <source>
        <dbReference type="Proteomes" id="UP000001225"/>
    </source>
</evidence>
<organism evidence="6 7">
    <name type="scientific">Bordetella petrii (strain ATCC BAA-461 / DSM 12804 / CCUG 43448 / CIP 107267 / Se-1111R)</name>
    <dbReference type="NCBI Taxonomy" id="340100"/>
    <lineage>
        <taxon>Bacteria</taxon>
        <taxon>Pseudomonadati</taxon>
        <taxon>Pseudomonadota</taxon>
        <taxon>Betaproteobacteria</taxon>
        <taxon>Burkholderiales</taxon>
        <taxon>Alcaligenaceae</taxon>
        <taxon>Bordetella</taxon>
    </lineage>
</organism>
<dbReference type="SUPFAM" id="SSF53335">
    <property type="entry name" value="S-adenosyl-L-methionine-dependent methyltransferases"/>
    <property type="match status" value="1"/>
</dbReference>
<gene>
    <name evidence="6" type="ordered locus">Bpet1296</name>
</gene>
<dbReference type="GO" id="GO:0008170">
    <property type="term" value="F:N-methyltransferase activity"/>
    <property type="evidence" value="ECO:0007669"/>
    <property type="project" value="InterPro"/>
</dbReference>
<evidence type="ECO:0000256" key="3">
    <source>
        <dbReference type="RuleBase" id="RU362026"/>
    </source>
</evidence>
<evidence type="ECO:0000256" key="1">
    <source>
        <dbReference type="ARBA" id="ARBA00022603"/>
    </source>
</evidence>
<proteinExistence type="inferred from homology"/>
<keyword evidence="7" id="KW-1185">Reference proteome</keyword>
<dbReference type="InterPro" id="IPR029063">
    <property type="entry name" value="SAM-dependent_MTases_sf"/>
</dbReference>
<dbReference type="KEGG" id="bpt:Bpet1296"/>
<dbReference type="PRINTS" id="PR00508">
    <property type="entry name" value="S21N4MTFRASE"/>
</dbReference>
<dbReference type="Gene3D" id="3.40.50.150">
    <property type="entry name" value="Vaccinia Virus protein VP39"/>
    <property type="match status" value="1"/>
</dbReference>
<dbReference type="EMBL" id="AM902716">
    <property type="protein sequence ID" value="CAP41631.1"/>
    <property type="molecule type" value="Genomic_DNA"/>
</dbReference>
<dbReference type="Proteomes" id="UP000001225">
    <property type="component" value="Chromosome"/>
</dbReference>
<dbReference type="STRING" id="94624.Bpet1296"/>
<dbReference type="InterPro" id="IPR001091">
    <property type="entry name" value="RM_Methyltransferase"/>
</dbReference>
<evidence type="ECO:0000256" key="4">
    <source>
        <dbReference type="SAM" id="MobiDB-lite"/>
    </source>
</evidence>
<dbReference type="REBASE" id="16844">
    <property type="entry name" value="M.Bpe12804ORF1296P"/>
</dbReference>
<evidence type="ECO:0000256" key="2">
    <source>
        <dbReference type="ARBA" id="ARBA00022679"/>
    </source>
</evidence>
<evidence type="ECO:0000259" key="5">
    <source>
        <dbReference type="Pfam" id="PF01555"/>
    </source>
</evidence>